<dbReference type="Pfam" id="PF23556">
    <property type="entry name" value="TPR_Vps41"/>
    <property type="match status" value="1"/>
</dbReference>
<dbReference type="GO" id="GO:0005770">
    <property type="term" value="C:late endosome"/>
    <property type="evidence" value="ECO:0007669"/>
    <property type="project" value="TreeGrafter"/>
</dbReference>
<dbReference type="EMBL" id="JAODUP010000361">
    <property type="protein sequence ID" value="KAK2151497.1"/>
    <property type="molecule type" value="Genomic_DNA"/>
</dbReference>
<proteinExistence type="predicted"/>
<dbReference type="PANTHER" id="PTHR12616:SF8">
    <property type="entry name" value="VACUOLAR PROTEIN SORTING-ASSOCIATED PROTEIN 8 HOMOLOG"/>
    <property type="match status" value="1"/>
</dbReference>
<name>A0AAD9JE51_9ANNE</name>
<dbReference type="InterPro" id="IPR025941">
    <property type="entry name" value="Vps8_central_dom"/>
</dbReference>
<evidence type="ECO:0000256" key="4">
    <source>
        <dbReference type="PROSITE-ProRule" id="PRU00175"/>
    </source>
</evidence>
<keyword evidence="8" id="KW-1185">Reference proteome</keyword>
<gene>
    <name evidence="7" type="ORF">LSH36_361g02006</name>
</gene>
<dbReference type="Pfam" id="PF12816">
    <property type="entry name" value="TPR_Vps8"/>
    <property type="match status" value="1"/>
</dbReference>
<dbReference type="GO" id="GO:0006623">
    <property type="term" value="P:protein targeting to vacuole"/>
    <property type="evidence" value="ECO:0007669"/>
    <property type="project" value="InterPro"/>
</dbReference>
<dbReference type="GO" id="GO:0008270">
    <property type="term" value="F:zinc ion binding"/>
    <property type="evidence" value="ECO:0007669"/>
    <property type="project" value="UniProtKB-KW"/>
</dbReference>
<keyword evidence="1" id="KW-0479">Metal-binding</keyword>
<dbReference type="InterPro" id="IPR001841">
    <property type="entry name" value="Znf_RING"/>
</dbReference>
<dbReference type="SMART" id="SM00249">
    <property type="entry name" value="PHD"/>
    <property type="match status" value="1"/>
</dbReference>
<evidence type="ECO:0000313" key="8">
    <source>
        <dbReference type="Proteomes" id="UP001208570"/>
    </source>
</evidence>
<keyword evidence="2 4" id="KW-0863">Zinc-finger</keyword>
<dbReference type="PROSITE" id="PS50089">
    <property type="entry name" value="ZF_RING_2"/>
    <property type="match status" value="1"/>
</dbReference>
<evidence type="ECO:0000256" key="1">
    <source>
        <dbReference type="ARBA" id="ARBA00022723"/>
    </source>
</evidence>
<comment type="caution">
    <text evidence="7">The sequence shown here is derived from an EMBL/GenBank/DDBJ whole genome shotgun (WGS) entry which is preliminary data.</text>
</comment>
<dbReference type="Gene3D" id="3.30.40.10">
    <property type="entry name" value="Zinc/RING finger domain, C3HC4 (zinc finger)"/>
    <property type="match status" value="1"/>
</dbReference>
<dbReference type="InterPro" id="IPR013083">
    <property type="entry name" value="Znf_RING/FYVE/PHD"/>
</dbReference>
<dbReference type="Pfam" id="PF23412">
    <property type="entry name" value="zf_RING_Vps8"/>
    <property type="match status" value="1"/>
</dbReference>
<dbReference type="PROSITE" id="PS50016">
    <property type="entry name" value="ZF_PHD_2"/>
    <property type="match status" value="1"/>
</dbReference>
<dbReference type="InterPro" id="IPR045111">
    <property type="entry name" value="Vps41/Vps8"/>
</dbReference>
<accession>A0AAD9JE51</accession>
<dbReference type="AlphaFoldDB" id="A0AAD9JE51"/>
<feature type="domain" description="PHD-type" evidence="5">
    <location>
        <begin position="623"/>
        <end position="677"/>
    </location>
</feature>
<evidence type="ECO:0000256" key="2">
    <source>
        <dbReference type="ARBA" id="ARBA00022771"/>
    </source>
</evidence>
<evidence type="ECO:0000259" key="6">
    <source>
        <dbReference type="PROSITE" id="PS50089"/>
    </source>
</evidence>
<dbReference type="InterPro" id="IPR019787">
    <property type="entry name" value="Znf_PHD-finger"/>
</dbReference>
<protein>
    <recommendedName>
        <fullName evidence="9">RING-type domain-containing protein</fullName>
    </recommendedName>
</protein>
<evidence type="ECO:0000259" key="5">
    <source>
        <dbReference type="PROSITE" id="PS50016"/>
    </source>
</evidence>
<dbReference type="InterPro" id="IPR059070">
    <property type="entry name" value="TPR_VPS8_2"/>
</dbReference>
<evidence type="ECO:0000313" key="7">
    <source>
        <dbReference type="EMBL" id="KAK2151497.1"/>
    </source>
</evidence>
<sequence>MKLQLTDITEKAKHLGIIILQVISLCWQCGLYDAILYIYNKGMQDYITPLDEVMALLIAAVQTNKKLTDSQIKLGNKLLVYISCCLAGRAYPFGDIPPEHVSRVKEEVFKRVTCLHSPNCNEDEPAYPYLKALLRFDTREFFNVLAMAFEEPEFASVEGLNKRQRIVDILLQIMVESIGFSATQIGTLFTFLARQMARHENTIMVNRVLFEQVLESLCSSPDGESESRHEERQQALIELLNAGGLEHFSEERLLRLTEHAKFYRVCESLYQKRKEYDKILSCYWKDPARKHQSFSYIEHILMSDYYSVEDKQKIEREAVSHIMELVSIDNKKTAQLVLNLFHCSLNDIITRLNKDEQLLLKFLDGIFEHSSSNIAYSETQFNVEPSIHERYIELLCKYEISKVYPYIQQAEGYRLDKTLEICRRYDLSEVVAFLLEKSGDVQGAFDLIMEMLQNRLTDLILVTEGSNSADRKPEDDLAACWKNVKMSLHALIQLCQRNSTKMEEDDKQALWFPLLDVVMGSQRRMKDMKDKSNQQDFKELTREVLNSMMGYIPLQSILQKLLQDPTYSSGKFGEVKDLLLGMLDTCNYEKTLLSTCNNLVNHDLYRQLAMLCITATRGIVPKQEACNICSKLLTNIPDSVICFRCGHIYHLACLHSTSSANNMNNETTWMCYICNKTKQRGCINPRRMKRLPSSSQPQKVTAKVILKSRKPEAVALESEQIQAIDSLRRVQKTSSRLAILSELARQERAGGPSKYKLPPNSIFRNEQFQLRLAPPPPDFQ</sequence>
<feature type="domain" description="RING-type" evidence="6">
    <location>
        <begin position="626"/>
        <end position="675"/>
    </location>
</feature>
<dbReference type="SMART" id="SM00184">
    <property type="entry name" value="RING"/>
    <property type="match status" value="1"/>
</dbReference>
<dbReference type="Proteomes" id="UP001208570">
    <property type="component" value="Unassembled WGS sequence"/>
</dbReference>
<dbReference type="SUPFAM" id="SSF57903">
    <property type="entry name" value="FYVE/PHD zinc finger"/>
    <property type="match status" value="1"/>
</dbReference>
<dbReference type="Pfam" id="PF25066">
    <property type="entry name" value="TPR_VPS8_2"/>
    <property type="match status" value="1"/>
</dbReference>
<dbReference type="CDD" id="cd16687">
    <property type="entry name" value="RING-H2_Vps8"/>
    <property type="match status" value="1"/>
</dbReference>
<dbReference type="InterPro" id="IPR056939">
    <property type="entry name" value="Znf_RING_Vps8"/>
</dbReference>
<keyword evidence="3" id="KW-0862">Zinc</keyword>
<reference evidence="7" key="1">
    <citation type="journal article" date="2023" name="Mol. Biol. Evol.">
        <title>Third-Generation Sequencing Reveals the Adaptive Role of the Epigenome in Three Deep-Sea Polychaetes.</title>
        <authorList>
            <person name="Perez M."/>
            <person name="Aroh O."/>
            <person name="Sun Y."/>
            <person name="Lan Y."/>
            <person name="Juniper S.K."/>
            <person name="Young C.R."/>
            <person name="Angers B."/>
            <person name="Qian P.Y."/>
        </authorList>
    </citation>
    <scope>NUCLEOTIDE SEQUENCE</scope>
    <source>
        <strain evidence="7">P08H-3</strain>
    </source>
</reference>
<evidence type="ECO:0008006" key="9">
    <source>
        <dbReference type="Google" id="ProtNLM"/>
    </source>
</evidence>
<dbReference type="InterPro" id="IPR011011">
    <property type="entry name" value="Znf_FYVE_PHD"/>
</dbReference>
<organism evidence="7 8">
    <name type="scientific">Paralvinella palmiformis</name>
    <dbReference type="NCBI Taxonomy" id="53620"/>
    <lineage>
        <taxon>Eukaryota</taxon>
        <taxon>Metazoa</taxon>
        <taxon>Spiralia</taxon>
        <taxon>Lophotrochozoa</taxon>
        <taxon>Annelida</taxon>
        <taxon>Polychaeta</taxon>
        <taxon>Sedentaria</taxon>
        <taxon>Canalipalpata</taxon>
        <taxon>Terebellida</taxon>
        <taxon>Terebelliformia</taxon>
        <taxon>Alvinellidae</taxon>
        <taxon>Paralvinella</taxon>
    </lineage>
</organism>
<dbReference type="GO" id="GO:0034058">
    <property type="term" value="P:endosomal vesicle fusion"/>
    <property type="evidence" value="ECO:0007669"/>
    <property type="project" value="TreeGrafter"/>
</dbReference>
<dbReference type="GO" id="GO:0030897">
    <property type="term" value="C:HOPS complex"/>
    <property type="evidence" value="ECO:0007669"/>
    <property type="project" value="TreeGrafter"/>
</dbReference>
<dbReference type="InterPro" id="IPR001965">
    <property type="entry name" value="Znf_PHD"/>
</dbReference>
<evidence type="ECO:0000256" key="3">
    <source>
        <dbReference type="ARBA" id="ARBA00022833"/>
    </source>
</evidence>
<dbReference type="PANTHER" id="PTHR12616">
    <property type="entry name" value="VACUOLAR PROTEIN SORTING VPS41"/>
    <property type="match status" value="1"/>
</dbReference>